<dbReference type="PANTHER" id="PTHR31225">
    <property type="entry name" value="OS04G0344100 PROTEIN-RELATED"/>
    <property type="match status" value="1"/>
</dbReference>
<dbReference type="GO" id="GO:0000287">
    <property type="term" value="F:magnesium ion binding"/>
    <property type="evidence" value="ECO:0007669"/>
    <property type="project" value="InterPro"/>
</dbReference>
<reference evidence="7 8" key="1">
    <citation type="submission" date="2019-08" db="EMBL/GenBank/DDBJ databases">
        <title>Draft genome sequences of two oriental melons (Cucumis melo L. var makuwa).</title>
        <authorList>
            <person name="Kwon S.-Y."/>
        </authorList>
    </citation>
    <scope>NUCLEOTIDE SEQUENCE [LARGE SCALE GENOMIC DNA]</scope>
    <source>
        <strain evidence="8">cv. Chang Bougi</strain>
        <tissue evidence="7">Leaf</tissue>
    </source>
</reference>
<dbReference type="InterPro" id="IPR050148">
    <property type="entry name" value="Terpene_synthase-like"/>
</dbReference>
<protein>
    <submittedName>
        <fullName evidence="7">(+)-gamma-cadinene synthase</fullName>
    </submittedName>
</protein>
<evidence type="ECO:0000256" key="3">
    <source>
        <dbReference type="ARBA" id="ARBA00022842"/>
    </source>
</evidence>
<dbReference type="PANTHER" id="PTHR31225:SF221">
    <property type="entry name" value="(-)-GERMACRENE D SYNTHASE"/>
    <property type="match status" value="1"/>
</dbReference>
<accession>A0A5D3BU12</accession>
<sequence length="338" mass="39633">MDNNGKFKESLVEDERGILSLYEASHLRGHGEALLEEALEFTTTHLQTYIHRYSNINPNFASEVSSALKLPIRKDIPRKKAREYLEMYQQHPSHNETLLEFSKLDFNILQKLHQKELSEICRWWKDLDVPTKFPFARDRIVECYFWTLGAYFEPQYSVGRKMLTKVIAIASILDDIYDAYGTFEELQVLTPAIQRWDRSMVHTLPLYMKPFYVAMLELYEEIGKEIDKDQNSIHLQVAIRGFEQEREHVASAVECYMKQYDCSEEEACIELHKEVVDAWKDTNEAFYRPFNVPVPVLMRVLNFSRVMNLLYLDEDGYTNAMSGTKFLIKSLLVDPLPC</sequence>
<dbReference type="GO" id="GO:0016114">
    <property type="term" value="P:terpenoid biosynthetic process"/>
    <property type="evidence" value="ECO:0007669"/>
    <property type="project" value="InterPro"/>
</dbReference>
<dbReference type="AlphaFoldDB" id="A0A5D3BU12"/>
<dbReference type="InterPro" id="IPR008930">
    <property type="entry name" value="Terpenoid_cyclase/PrenylTrfase"/>
</dbReference>
<dbReference type="EMBL" id="SSTD01015292">
    <property type="protein sequence ID" value="TYK03211.1"/>
    <property type="molecule type" value="Genomic_DNA"/>
</dbReference>
<evidence type="ECO:0000256" key="2">
    <source>
        <dbReference type="ARBA" id="ARBA00022723"/>
    </source>
</evidence>
<gene>
    <name evidence="7" type="ORF">E5676_scaffold298G00200</name>
</gene>
<dbReference type="InterPro" id="IPR008949">
    <property type="entry name" value="Isoprenoid_synthase_dom_sf"/>
</dbReference>
<evidence type="ECO:0000256" key="4">
    <source>
        <dbReference type="ARBA" id="ARBA00023239"/>
    </source>
</evidence>
<feature type="domain" description="Terpene synthase N-terminal" evidence="5">
    <location>
        <begin position="2"/>
        <end position="68"/>
    </location>
</feature>
<feature type="domain" description="Terpene synthase metal-binding" evidence="6">
    <location>
        <begin position="242"/>
        <end position="281"/>
    </location>
</feature>
<dbReference type="SUPFAM" id="SSF48576">
    <property type="entry name" value="Terpenoid synthases"/>
    <property type="match status" value="1"/>
</dbReference>
<feature type="domain" description="Terpene synthase metal-binding" evidence="6">
    <location>
        <begin position="125"/>
        <end position="234"/>
    </location>
</feature>
<keyword evidence="3" id="KW-0460">Magnesium</keyword>
<evidence type="ECO:0000313" key="8">
    <source>
        <dbReference type="Proteomes" id="UP000321947"/>
    </source>
</evidence>
<comment type="caution">
    <text evidence="7">The sequence shown here is derived from an EMBL/GenBank/DDBJ whole genome shotgun (WGS) entry which is preliminary data.</text>
</comment>
<evidence type="ECO:0000313" key="7">
    <source>
        <dbReference type="EMBL" id="TYK03211.1"/>
    </source>
</evidence>
<evidence type="ECO:0000259" key="5">
    <source>
        <dbReference type="Pfam" id="PF01397"/>
    </source>
</evidence>
<organism evidence="7 8">
    <name type="scientific">Cucumis melo var. makuwa</name>
    <name type="common">Oriental melon</name>
    <dbReference type="NCBI Taxonomy" id="1194695"/>
    <lineage>
        <taxon>Eukaryota</taxon>
        <taxon>Viridiplantae</taxon>
        <taxon>Streptophyta</taxon>
        <taxon>Embryophyta</taxon>
        <taxon>Tracheophyta</taxon>
        <taxon>Spermatophyta</taxon>
        <taxon>Magnoliopsida</taxon>
        <taxon>eudicotyledons</taxon>
        <taxon>Gunneridae</taxon>
        <taxon>Pentapetalae</taxon>
        <taxon>rosids</taxon>
        <taxon>fabids</taxon>
        <taxon>Cucurbitales</taxon>
        <taxon>Cucurbitaceae</taxon>
        <taxon>Benincaseae</taxon>
        <taxon>Cucumis</taxon>
    </lineage>
</organism>
<dbReference type="Proteomes" id="UP000321947">
    <property type="component" value="Unassembled WGS sequence"/>
</dbReference>
<dbReference type="InterPro" id="IPR036965">
    <property type="entry name" value="Terpene_synth_N_sf"/>
</dbReference>
<keyword evidence="2" id="KW-0479">Metal-binding</keyword>
<dbReference type="Pfam" id="PF03936">
    <property type="entry name" value="Terpene_synth_C"/>
    <property type="match status" value="2"/>
</dbReference>
<dbReference type="InterPro" id="IPR001906">
    <property type="entry name" value="Terpene_synth_N"/>
</dbReference>
<dbReference type="Gene3D" id="1.50.10.130">
    <property type="entry name" value="Terpene synthase, N-terminal domain"/>
    <property type="match status" value="1"/>
</dbReference>
<dbReference type="SUPFAM" id="SSF48239">
    <property type="entry name" value="Terpenoid cyclases/Protein prenyltransferases"/>
    <property type="match status" value="1"/>
</dbReference>
<dbReference type="Gene3D" id="1.10.600.10">
    <property type="entry name" value="Farnesyl Diphosphate Synthase"/>
    <property type="match status" value="2"/>
</dbReference>
<evidence type="ECO:0000259" key="6">
    <source>
        <dbReference type="Pfam" id="PF03936"/>
    </source>
</evidence>
<name>A0A5D3BU12_CUCMM</name>
<comment type="cofactor">
    <cofactor evidence="1">
        <name>Mg(2+)</name>
        <dbReference type="ChEBI" id="CHEBI:18420"/>
    </cofactor>
</comment>
<proteinExistence type="predicted"/>
<keyword evidence="4" id="KW-0456">Lyase</keyword>
<dbReference type="InterPro" id="IPR005630">
    <property type="entry name" value="Terpene_synthase_metal-bd"/>
</dbReference>
<dbReference type="GO" id="GO:0010333">
    <property type="term" value="F:terpene synthase activity"/>
    <property type="evidence" value="ECO:0007669"/>
    <property type="project" value="InterPro"/>
</dbReference>
<evidence type="ECO:0000256" key="1">
    <source>
        <dbReference type="ARBA" id="ARBA00001946"/>
    </source>
</evidence>
<dbReference type="Pfam" id="PF01397">
    <property type="entry name" value="Terpene_synth"/>
    <property type="match status" value="1"/>
</dbReference>